<dbReference type="EMBL" id="KQ087177">
    <property type="protein sequence ID" value="KLT46350.1"/>
    <property type="molecule type" value="Genomic_DNA"/>
</dbReference>
<evidence type="ECO:0000313" key="1">
    <source>
        <dbReference type="EMBL" id="KLT46350.1"/>
    </source>
</evidence>
<proteinExistence type="predicted"/>
<name>A0A0J0XZ60_9TREE</name>
<evidence type="ECO:0000313" key="2">
    <source>
        <dbReference type="Proteomes" id="UP000053611"/>
    </source>
</evidence>
<accession>A0A0J0XZ60</accession>
<dbReference type="InterPro" id="IPR029058">
    <property type="entry name" value="AB_hydrolase_fold"/>
</dbReference>
<protein>
    <recommendedName>
        <fullName evidence="3">Alpha/beta-hydrolase</fullName>
    </recommendedName>
</protein>
<keyword evidence="2" id="KW-1185">Reference proteome</keyword>
<dbReference type="Proteomes" id="UP000053611">
    <property type="component" value="Unassembled WGS sequence"/>
</dbReference>
<dbReference type="STRING" id="879819.A0A0J0XZ60"/>
<dbReference type="PANTHER" id="PTHR47381:SF3">
    <property type="entry name" value="ALPHA_BETA-HYDROLASES SUPERFAMILY PROTEIN"/>
    <property type="match status" value="1"/>
</dbReference>
<dbReference type="GeneID" id="28981209"/>
<evidence type="ECO:0008006" key="3">
    <source>
        <dbReference type="Google" id="ProtNLM"/>
    </source>
</evidence>
<dbReference type="OrthoDB" id="2152248at2759"/>
<reference evidence="1 2" key="1">
    <citation type="submission" date="2015-03" db="EMBL/GenBank/DDBJ databases">
        <title>Genomics and transcriptomics of the oil-accumulating basidiomycete yeast T. oleaginosus allow insights into substrate utilization and the diverse evolutionary trajectories of mating systems in fungi.</title>
        <authorList>
            <consortium name="DOE Joint Genome Institute"/>
            <person name="Kourist R."/>
            <person name="Kracht O."/>
            <person name="Bracharz F."/>
            <person name="Lipzen A."/>
            <person name="Nolan M."/>
            <person name="Ohm R."/>
            <person name="Grigoriev I."/>
            <person name="Sun S."/>
            <person name="Heitman J."/>
            <person name="Bruck T."/>
            <person name="Nowrousian M."/>
        </authorList>
    </citation>
    <scope>NUCLEOTIDE SEQUENCE [LARGE SCALE GENOMIC DNA]</scope>
    <source>
        <strain evidence="1 2">IBC0246</strain>
    </source>
</reference>
<gene>
    <name evidence="1" type="ORF">CC85DRAFT_253361</name>
</gene>
<dbReference type="Gene3D" id="3.40.50.1820">
    <property type="entry name" value="alpha/beta hydrolase"/>
    <property type="match status" value="1"/>
</dbReference>
<dbReference type="SUPFAM" id="SSF53474">
    <property type="entry name" value="alpha/beta-Hydrolases"/>
    <property type="match status" value="1"/>
</dbReference>
<dbReference type="AlphaFoldDB" id="A0A0J0XZ60"/>
<sequence>MPPVDPTAHVMDYPALDLGHKNASRTTLGLVDLDVHIWGLEEIVGSTLPIGVVIASHGRCNKARDMEPFARGMLGEVRRLAAESGRRRTRDLLVITLDHRNHGQRLKHKNTNLAYDKNPHHFVDMAALVYGACQDHDFIMRFLEPYLWPNGERQIVEWMATGISLGGNSVWRMLREDPRIRIAAPIIGLPFEAFGTYLGARAVQGGLSWGPPTYPTSLVPLVTAPAPPNAYKGKKILSIHGAVDELVPYRHGQAKIAEVQSAAPAGEVEVYVQEGRGHVCTPEMLQRASEWFWRWGLSV</sequence>
<dbReference type="PANTHER" id="PTHR47381">
    <property type="entry name" value="ALPHA/BETA-HYDROLASES SUPERFAMILY PROTEIN"/>
    <property type="match status" value="1"/>
</dbReference>
<organism evidence="1 2">
    <name type="scientific">Cutaneotrichosporon oleaginosum</name>
    <dbReference type="NCBI Taxonomy" id="879819"/>
    <lineage>
        <taxon>Eukaryota</taxon>
        <taxon>Fungi</taxon>
        <taxon>Dikarya</taxon>
        <taxon>Basidiomycota</taxon>
        <taxon>Agaricomycotina</taxon>
        <taxon>Tremellomycetes</taxon>
        <taxon>Trichosporonales</taxon>
        <taxon>Trichosporonaceae</taxon>
        <taxon>Cutaneotrichosporon</taxon>
    </lineage>
</organism>